<keyword evidence="2" id="KW-1185">Reference proteome</keyword>
<protein>
    <submittedName>
        <fullName evidence="1">Uncharacterized protein</fullName>
    </submittedName>
</protein>
<proteinExistence type="predicted"/>
<evidence type="ECO:0000313" key="2">
    <source>
        <dbReference type="Proteomes" id="UP000826014"/>
    </source>
</evidence>
<evidence type="ECO:0000313" key="1">
    <source>
        <dbReference type="EMBL" id="QYF49352.1"/>
    </source>
</evidence>
<gene>
    <name evidence="1" type="ORF">RHABOEDO_001674</name>
</gene>
<dbReference type="RefSeq" id="WP_215217035.1">
    <property type="nucleotide sequence ID" value="NZ_CP075587.1"/>
</dbReference>
<reference evidence="1 2" key="1">
    <citation type="journal article" date="2022" name="bioRxiv">
        <title>Ecology and evolution of chlamydial symbionts of arthropods.</title>
        <authorList>
            <person name="Halter T."/>
            <person name="Koestlbacher S."/>
            <person name="Collingro A."/>
            <person name="Sixt B.S."/>
            <person name="Toenshoff E.R."/>
            <person name="Hendrickx F."/>
            <person name="Kostanjsek R."/>
            <person name="Horn M."/>
        </authorList>
    </citation>
    <scope>NUCLEOTIDE SEQUENCE [LARGE SCALE GENOMIC DNA]</scope>
    <source>
        <strain evidence="1">W744xW776</strain>
    </source>
</reference>
<dbReference type="Proteomes" id="UP000826014">
    <property type="component" value="Chromosome"/>
</dbReference>
<accession>A0ABX8V274</accession>
<dbReference type="EMBL" id="CP075587">
    <property type="protein sequence ID" value="QYF49352.1"/>
    <property type="molecule type" value="Genomic_DNA"/>
</dbReference>
<sequence length="56" mass="6072">MNFAKLFTRNLEKIAKVNSVCLVRIDQEKAVVDALDIKGRVIDSVTIMPQGAGSAP</sequence>
<name>A0ABX8V274_9BACT</name>
<organism evidence="1 2">
    <name type="scientific">Candidatus Rhabdochlamydia oedothoracis</name>
    <dbReference type="NCBI Taxonomy" id="2720720"/>
    <lineage>
        <taxon>Bacteria</taxon>
        <taxon>Pseudomonadati</taxon>
        <taxon>Chlamydiota</taxon>
        <taxon>Chlamydiia</taxon>
        <taxon>Parachlamydiales</taxon>
        <taxon>Candidatus Rhabdochlamydiaceae</taxon>
        <taxon>Candidatus Rhabdochlamydia</taxon>
    </lineage>
</organism>